<dbReference type="Proteomes" id="UP000050525">
    <property type="component" value="Unassembled WGS sequence"/>
</dbReference>
<protein>
    <submittedName>
        <fullName evidence="1">Uncharacterized protein</fullName>
    </submittedName>
</protein>
<evidence type="ECO:0000313" key="1">
    <source>
        <dbReference type="EMBL" id="KYO20289.1"/>
    </source>
</evidence>
<accession>A0A151M710</accession>
<gene>
    <name evidence="1" type="ORF">Y1Q_0010826</name>
</gene>
<comment type="caution">
    <text evidence="1">The sequence shown here is derived from an EMBL/GenBank/DDBJ whole genome shotgun (WGS) entry which is preliminary data.</text>
</comment>
<keyword evidence="2" id="KW-1185">Reference proteome</keyword>
<evidence type="ECO:0000313" key="2">
    <source>
        <dbReference type="Proteomes" id="UP000050525"/>
    </source>
</evidence>
<dbReference type="EMBL" id="AKHW03006437">
    <property type="protein sequence ID" value="KYO20289.1"/>
    <property type="molecule type" value="Genomic_DNA"/>
</dbReference>
<sequence>MLSVLQVSDPILRDLSLLCTPGLIRYGAETIDPGLCPRFSHKSMMSGPAAGCGREATFGSGDVVSGSLSPTARVLWMCQLCQRCTVDHTMLLQRLVALSEEHEEDAQAWQAEDVTHEDAQDWCEETQNWHEEERDWADREFRA</sequence>
<proteinExistence type="predicted"/>
<name>A0A151M710_ALLMI</name>
<reference evidence="1 2" key="1">
    <citation type="journal article" date="2012" name="Genome Biol.">
        <title>Sequencing three crocodilian genomes to illuminate the evolution of archosaurs and amniotes.</title>
        <authorList>
            <person name="St John J.A."/>
            <person name="Braun E.L."/>
            <person name="Isberg S.R."/>
            <person name="Miles L.G."/>
            <person name="Chong A.Y."/>
            <person name="Gongora J."/>
            <person name="Dalzell P."/>
            <person name="Moran C."/>
            <person name="Bed'hom B."/>
            <person name="Abzhanov A."/>
            <person name="Burgess S.C."/>
            <person name="Cooksey A.M."/>
            <person name="Castoe T.A."/>
            <person name="Crawford N.G."/>
            <person name="Densmore L.D."/>
            <person name="Drew J.C."/>
            <person name="Edwards S.V."/>
            <person name="Faircloth B.C."/>
            <person name="Fujita M.K."/>
            <person name="Greenwold M.J."/>
            <person name="Hoffmann F.G."/>
            <person name="Howard J.M."/>
            <person name="Iguchi T."/>
            <person name="Janes D.E."/>
            <person name="Khan S.Y."/>
            <person name="Kohno S."/>
            <person name="de Koning A.J."/>
            <person name="Lance S.L."/>
            <person name="McCarthy F.M."/>
            <person name="McCormack J.E."/>
            <person name="Merchant M.E."/>
            <person name="Peterson D.G."/>
            <person name="Pollock D.D."/>
            <person name="Pourmand N."/>
            <person name="Raney B.J."/>
            <person name="Roessler K.A."/>
            <person name="Sanford J.R."/>
            <person name="Sawyer R.H."/>
            <person name="Schmidt C.J."/>
            <person name="Triplett E.W."/>
            <person name="Tuberville T.D."/>
            <person name="Venegas-Anaya M."/>
            <person name="Howard J.T."/>
            <person name="Jarvis E.D."/>
            <person name="Guillette L.J.Jr."/>
            <person name="Glenn T.C."/>
            <person name="Green R.E."/>
            <person name="Ray D.A."/>
        </authorList>
    </citation>
    <scope>NUCLEOTIDE SEQUENCE [LARGE SCALE GENOMIC DNA]</scope>
    <source>
        <strain evidence="1">KSC_2009_1</strain>
    </source>
</reference>
<organism evidence="1 2">
    <name type="scientific">Alligator mississippiensis</name>
    <name type="common">American alligator</name>
    <dbReference type="NCBI Taxonomy" id="8496"/>
    <lineage>
        <taxon>Eukaryota</taxon>
        <taxon>Metazoa</taxon>
        <taxon>Chordata</taxon>
        <taxon>Craniata</taxon>
        <taxon>Vertebrata</taxon>
        <taxon>Euteleostomi</taxon>
        <taxon>Archelosauria</taxon>
        <taxon>Archosauria</taxon>
        <taxon>Crocodylia</taxon>
        <taxon>Alligatoridae</taxon>
        <taxon>Alligatorinae</taxon>
        <taxon>Alligator</taxon>
    </lineage>
</organism>
<dbReference type="AlphaFoldDB" id="A0A151M710"/>